<evidence type="ECO:0000313" key="2">
    <source>
        <dbReference type="Proteomes" id="UP000192448"/>
    </source>
</evidence>
<accession>A0A1X0ABE6</accession>
<dbReference type="Proteomes" id="UP000192448">
    <property type="component" value="Unassembled WGS sequence"/>
</dbReference>
<sequence length="83" mass="8633">MAYPQNSANTSHATPDDWTLFTYAAAPDGAGVLVECESGGEWAACDPTDPLSVAGAVRACGAVPRYWQGTMRAAYPVRKAVAA</sequence>
<proteinExistence type="predicted"/>
<dbReference type="RefSeq" id="WP_083168835.1">
    <property type="nucleotide sequence ID" value="NZ_MVHF01000045.1"/>
</dbReference>
<protein>
    <submittedName>
        <fullName evidence="1">Uncharacterized protein</fullName>
    </submittedName>
</protein>
<dbReference type="STRING" id="1927124.BST13_30455"/>
<reference evidence="1 2" key="1">
    <citation type="submission" date="2017-02" db="EMBL/GenBank/DDBJ databases">
        <title>The new phylogeny of genus Mycobacterium.</title>
        <authorList>
            <person name="Tortoli E."/>
            <person name="Trovato A."/>
            <person name="Cirillo D.M."/>
        </authorList>
    </citation>
    <scope>NUCLEOTIDE SEQUENCE [LARGE SCALE GENOMIC DNA]</scope>
    <source>
        <strain evidence="1 2">RW6</strain>
    </source>
</reference>
<keyword evidence="2" id="KW-1185">Reference proteome</keyword>
<organism evidence="1 2">
    <name type="scientific">Mycobacterium aquaticum</name>
    <dbReference type="NCBI Taxonomy" id="1927124"/>
    <lineage>
        <taxon>Bacteria</taxon>
        <taxon>Bacillati</taxon>
        <taxon>Actinomycetota</taxon>
        <taxon>Actinomycetes</taxon>
        <taxon>Mycobacteriales</taxon>
        <taxon>Mycobacteriaceae</taxon>
        <taxon>Mycobacterium</taxon>
    </lineage>
</organism>
<dbReference type="EMBL" id="MVHF01000045">
    <property type="protein sequence ID" value="ORA27381.1"/>
    <property type="molecule type" value="Genomic_DNA"/>
</dbReference>
<comment type="caution">
    <text evidence="1">The sequence shown here is derived from an EMBL/GenBank/DDBJ whole genome shotgun (WGS) entry which is preliminary data.</text>
</comment>
<name>A0A1X0ABE6_9MYCO</name>
<dbReference type="AlphaFoldDB" id="A0A1X0ABE6"/>
<evidence type="ECO:0000313" key="1">
    <source>
        <dbReference type="EMBL" id="ORA27381.1"/>
    </source>
</evidence>
<gene>
    <name evidence="1" type="ORF">BST13_30455</name>
</gene>